<dbReference type="EMBL" id="PGFE01000001">
    <property type="protein sequence ID" value="PJJ77300.1"/>
    <property type="molecule type" value="Genomic_DNA"/>
</dbReference>
<dbReference type="RefSeq" id="WP_100421713.1">
    <property type="nucleotide sequence ID" value="NZ_BOOX01000004.1"/>
</dbReference>
<comment type="caution">
    <text evidence="11">The sequence shown here is derived from an EMBL/GenBank/DDBJ whole genome shotgun (WGS) entry which is preliminary data.</text>
</comment>
<organism evidence="11 12">
    <name type="scientific">Sediminihabitans luteus</name>
    <dbReference type="NCBI Taxonomy" id="1138585"/>
    <lineage>
        <taxon>Bacteria</taxon>
        <taxon>Bacillati</taxon>
        <taxon>Actinomycetota</taxon>
        <taxon>Actinomycetes</taxon>
        <taxon>Micrococcales</taxon>
        <taxon>Cellulomonadaceae</taxon>
        <taxon>Sediminihabitans</taxon>
    </lineage>
</organism>
<dbReference type="Gene3D" id="1.20.5.110">
    <property type="match status" value="1"/>
</dbReference>
<evidence type="ECO:0000256" key="3">
    <source>
        <dbReference type="ARBA" id="ARBA00022692"/>
    </source>
</evidence>
<keyword evidence="7 11" id="KW-0407">Ion channel</keyword>
<evidence type="ECO:0000256" key="9">
    <source>
        <dbReference type="SAM" id="Phobius"/>
    </source>
</evidence>
<evidence type="ECO:0000313" key="11">
    <source>
        <dbReference type="EMBL" id="PJJ77300.1"/>
    </source>
</evidence>
<dbReference type="PANTHER" id="PTHR11537">
    <property type="entry name" value="VOLTAGE-GATED POTASSIUM CHANNEL"/>
    <property type="match status" value="1"/>
</dbReference>
<comment type="subcellular location">
    <subcellularLocation>
        <location evidence="1">Membrane</location>
        <topology evidence="1">Multi-pass membrane protein</topology>
    </subcellularLocation>
</comment>
<reference evidence="11 12" key="1">
    <citation type="submission" date="2017-11" db="EMBL/GenBank/DDBJ databases">
        <title>Genomic Encyclopedia of Archaeal and Bacterial Type Strains, Phase II (KMG-II): From Individual Species to Whole Genera.</title>
        <authorList>
            <person name="Goeker M."/>
        </authorList>
    </citation>
    <scope>NUCLEOTIDE SEQUENCE [LARGE SCALE GENOMIC DNA]</scope>
    <source>
        <strain evidence="11 12">DSM 25478</strain>
    </source>
</reference>
<dbReference type="Gene3D" id="1.20.120.350">
    <property type="entry name" value="Voltage-gated potassium channels. Chain C"/>
    <property type="match status" value="1"/>
</dbReference>
<keyword evidence="4 9" id="KW-1133">Transmembrane helix</keyword>
<protein>
    <submittedName>
        <fullName evidence="11">Voltage-gated potassium channel</fullName>
    </submittedName>
</protein>
<dbReference type="PANTHER" id="PTHR11537:SF254">
    <property type="entry name" value="POTASSIUM VOLTAGE-GATED CHANNEL PROTEIN SHAB"/>
    <property type="match status" value="1"/>
</dbReference>
<keyword evidence="2" id="KW-0813">Transport</keyword>
<dbReference type="SUPFAM" id="SSF81324">
    <property type="entry name" value="Voltage-gated potassium channels"/>
    <property type="match status" value="1"/>
</dbReference>
<dbReference type="GO" id="GO:0008076">
    <property type="term" value="C:voltage-gated potassium channel complex"/>
    <property type="evidence" value="ECO:0007669"/>
    <property type="project" value="InterPro"/>
</dbReference>
<evidence type="ECO:0000256" key="6">
    <source>
        <dbReference type="ARBA" id="ARBA00023136"/>
    </source>
</evidence>
<evidence type="ECO:0000256" key="5">
    <source>
        <dbReference type="ARBA" id="ARBA00023065"/>
    </source>
</evidence>
<evidence type="ECO:0000256" key="7">
    <source>
        <dbReference type="ARBA" id="ARBA00023303"/>
    </source>
</evidence>
<feature type="transmembrane region" description="Helical" evidence="9">
    <location>
        <begin position="38"/>
        <end position="64"/>
    </location>
</feature>
<dbReference type="Gene3D" id="1.10.287.70">
    <property type="match status" value="1"/>
</dbReference>
<dbReference type="OrthoDB" id="9799090at2"/>
<gene>
    <name evidence="11" type="ORF">CLV28_0519</name>
</gene>
<feature type="domain" description="Potassium channel" evidence="10">
    <location>
        <begin position="124"/>
        <end position="201"/>
    </location>
</feature>
<evidence type="ECO:0000259" key="10">
    <source>
        <dbReference type="Pfam" id="PF07885"/>
    </source>
</evidence>
<dbReference type="AlphaFoldDB" id="A0A2M9CZG5"/>
<accession>A0A2M9CZG5</accession>
<dbReference type="InterPro" id="IPR028325">
    <property type="entry name" value="VG_K_chnl"/>
</dbReference>
<evidence type="ECO:0000313" key="12">
    <source>
        <dbReference type="Proteomes" id="UP000231693"/>
    </source>
</evidence>
<dbReference type="InterPro" id="IPR013099">
    <property type="entry name" value="K_chnl_dom"/>
</dbReference>
<evidence type="ECO:0000256" key="8">
    <source>
        <dbReference type="SAM" id="MobiDB-lite"/>
    </source>
</evidence>
<feature type="region of interest" description="Disordered" evidence="8">
    <location>
        <begin position="240"/>
        <end position="267"/>
    </location>
</feature>
<dbReference type="GO" id="GO:0005249">
    <property type="term" value="F:voltage-gated potassium channel activity"/>
    <property type="evidence" value="ECO:0007669"/>
    <property type="project" value="InterPro"/>
</dbReference>
<dbReference type="Proteomes" id="UP000231693">
    <property type="component" value="Unassembled WGS sequence"/>
</dbReference>
<keyword evidence="5" id="KW-0406">Ion transport</keyword>
<dbReference type="Pfam" id="PF07885">
    <property type="entry name" value="Ion_trans_2"/>
    <property type="match status" value="1"/>
</dbReference>
<keyword evidence="3 9" id="KW-0812">Transmembrane</keyword>
<keyword evidence="12" id="KW-1185">Reference proteome</keyword>
<dbReference type="GO" id="GO:0001508">
    <property type="term" value="P:action potential"/>
    <property type="evidence" value="ECO:0007669"/>
    <property type="project" value="TreeGrafter"/>
</dbReference>
<evidence type="ECO:0000256" key="2">
    <source>
        <dbReference type="ARBA" id="ARBA00022448"/>
    </source>
</evidence>
<dbReference type="InterPro" id="IPR027359">
    <property type="entry name" value="Volt_channel_dom_sf"/>
</dbReference>
<evidence type="ECO:0000256" key="1">
    <source>
        <dbReference type="ARBA" id="ARBA00004141"/>
    </source>
</evidence>
<feature type="transmembrane region" description="Helical" evidence="9">
    <location>
        <begin position="114"/>
        <end position="133"/>
    </location>
</feature>
<sequence length="267" mass="28446">MTRVEQWEKQTEWPLAGAAVLFLAGYAVPIVWPDASPTALGVASAVVAITWVVFGLDYLARLLLSDDRRAFVRSHLFDLAMLVLPMLRPLRLLRLFTLLQVLNRTTAGGLRGRVVTYAVGATALLVVCGGLAITEAERGAEGSTIDGVGDGTWWAIVTMTTVGYGDTFPVTFTGRCVAVALMGTGIALLGVVTATLASWLTDRVSEIDDDAHDETQAQVAELTAEVRALREQIARLLPVDADDGAGPSAVPAVALARPSAREQRPDH</sequence>
<name>A0A2M9CZG5_9CELL</name>
<feature type="transmembrane region" description="Helical" evidence="9">
    <location>
        <begin position="177"/>
        <end position="200"/>
    </location>
</feature>
<evidence type="ECO:0000256" key="4">
    <source>
        <dbReference type="ARBA" id="ARBA00022989"/>
    </source>
</evidence>
<feature type="transmembrane region" description="Helical" evidence="9">
    <location>
        <begin position="12"/>
        <end position="32"/>
    </location>
</feature>
<keyword evidence="6 9" id="KW-0472">Membrane</keyword>
<proteinExistence type="predicted"/>